<dbReference type="STRING" id="3827.A0A1S2Z8S7"/>
<sequence>MGNCLTNNKILAQDDDHENYNDQAAKVEKMKTSFSSKFEAPRKEKCMSKKKVRFEIQNDEDGDGRGSDGNSRSVRIRVVMTQDELKRMLSCKDENENTSLEQLLSVMKSRGGKICKHDLGLFSWSPNLESIPEDA</sequence>
<evidence type="ECO:0000256" key="1">
    <source>
        <dbReference type="SAM" id="MobiDB-lite"/>
    </source>
</evidence>
<reference evidence="3" key="1">
    <citation type="submission" date="2025-08" db="UniProtKB">
        <authorList>
            <consortium name="RefSeq"/>
        </authorList>
    </citation>
    <scope>IDENTIFICATION</scope>
    <source>
        <tissue evidence="3">Etiolated seedlings</tissue>
    </source>
</reference>
<dbReference type="eggNOG" id="ENOG502SFFC">
    <property type="taxonomic scope" value="Eukaryota"/>
</dbReference>
<gene>
    <name evidence="3" type="primary">LOC101495778</name>
</gene>
<proteinExistence type="predicted"/>
<evidence type="ECO:0000313" key="2">
    <source>
        <dbReference type="Proteomes" id="UP000087171"/>
    </source>
</evidence>
<organism evidence="2 3">
    <name type="scientific">Cicer arietinum</name>
    <name type="common">Chickpea</name>
    <name type="synonym">Garbanzo</name>
    <dbReference type="NCBI Taxonomy" id="3827"/>
    <lineage>
        <taxon>Eukaryota</taxon>
        <taxon>Viridiplantae</taxon>
        <taxon>Streptophyta</taxon>
        <taxon>Embryophyta</taxon>
        <taxon>Tracheophyta</taxon>
        <taxon>Spermatophyta</taxon>
        <taxon>Magnoliopsida</taxon>
        <taxon>eudicotyledons</taxon>
        <taxon>Gunneridae</taxon>
        <taxon>Pentapetalae</taxon>
        <taxon>rosids</taxon>
        <taxon>fabids</taxon>
        <taxon>Fabales</taxon>
        <taxon>Fabaceae</taxon>
        <taxon>Papilionoideae</taxon>
        <taxon>50 kb inversion clade</taxon>
        <taxon>NPAAA clade</taxon>
        <taxon>Hologalegina</taxon>
        <taxon>IRL clade</taxon>
        <taxon>Cicereae</taxon>
        <taxon>Cicer</taxon>
    </lineage>
</organism>
<dbReference type="AlphaFoldDB" id="A0A1S2Z8S7"/>
<dbReference type="RefSeq" id="XP_004517088.1">
    <property type="nucleotide sequence ID" value="XM_004517031.3"/>
</dbReference>
<dbReference type="PaxDb" id="3827-XP_004517088.1"/>
<dbReference type="Proteomes" id="UP000087171">
    <property type="component" value="Unplaced"/>
</dbReference>
<name>A0A1S2Z8S7_CICAR</name>
<protein>
    <submittedName>
        <fullName evidence="3">Uncharacterized protein LOC101495778</fullName>
    </submittedName>
</protein>
<keyword evidence="2" id="KW-1185">Reference proteome</keyword>
<dbReference type="OrthoDB" id="1304043at2759"/>
<feature type="region of interest" description="Disordered" evidence="1">
    <location>
        <begin position="54"/>
        <end position="74"/>
    </location>
</feature>
<evidence type="ECO:0000313" key="3">
    <source>
        <dbReference type="RefSeq" id="XP_004517088.1"/>
    </source>
</evidence>
<accession>A0A1S2Z8S7</accession>